<dbReference type="SUPFAM" id="SSF111369">
    <property type="entry name" value="HlyD-like secretion proteins"/>
    <property type="match status" value="1"/>
</dbReference>
<dbReference type="AlphaFoldDB" id="A0AAW9SN58"/>
<dbReference type="GO" id="GO:0015562">
    <property type="term" value="F:efflux transmembrane transporter activity"/>
    <property type="evidence" value="ECO:0007669"/>
    <property type="project" value="TreeGrafter"/>
</dbReference>
<feature type="coiled-coil region" evidence="2">
    <location>
        <begin position="462"/>
        <end position="489"/>
    </location>
</feature>
<reference evidence="4 5" key="1">
    <citation type="submission" date="2024-05" db="EMBL/GenBank/DDBJ databases">
        <title>Genome sequence of Ponticoccus litoralis KCCM 90028.</title>
        <authorList>
            <person name="Kim J.M."/>
            <person name="Lee J.K."/>
            <person name="Choi B.J."/>
            <person name="Bayburt H."/>
            <person name="Baek J.H."/>
            <person name="Jeon C.O."/>
        </authorList>
    </citation>
    <scope>NUCLEOTIDE SEQUENCE [LARGE SCALE GENOMIC DNA]</scope>
    <source>
        <strain evidence="4 5">KCCM 90028</strain>
    </source>
</reference>
<dbReference type="EMBL" id="JBDNCH010000002">
    <property type="protein sequence ID" value="MEN9062308.1"/>
    <property type="molecule type" value="Genomic_DNA"/>
</dbReference>
<dbReference type="GO" id="GO:0006935">
    <property type="term" value="P:chemotaxis"/>
    <property type="evidence" value="ECO:0007669"/>
    <property type="project" value="InterPro"/>
</dbReference>
<accession>A0AAW9SN58</accession>
<dbReference type="PRINTS" id="PR00260">
    <property type="entry name" value="CHEMTRNSDUCR"/>
</dbReference>
<evidence type="ECO:0000256" key="2">
    <source>
        <dbReference type="SAM" id="Coils"/>
    </source>
</evidence>
<dbReference type="Gene3D" id="2.40.50.100">
    <property type="match status" value="1"/>
</dbReference>
<dbReference type="Proteomes" id="UP001428774">
    <property type="component" value="Unassembled WGS sequence"/>
</dbReference>
<dbReference type="InterPro" id="IPR058792">
    <property type="entry name" value="Beta-barrel_RND_2"/>
</dbReference>
<dbReference type="RefSeq" id="WP_347167296.1">
    <property type="nucleotide sequence ID" value="NZ_JBDNCH010000002.1"/>
</dbReference>
<keyword evidence="5" id="KW-1185">Reference proteome</keyword>
<dbReference type="GO" id="GO:0004888">
    <property type="term" value="F:transmembrane signaling receptor activity"/>
    <property type="evidence" value="ECO:0007669"/>
    <property type="project" value="InterPro"/>
</dbReference>
<keyword evidence="2" id="KW-0175">Coiled coil</keyword>
<dbReference type="InterPro" id="IPR006143">
    <property type="entry name" value="RND_pump_MFP"/>
</dbReference>
<name>A0AAW9SN58_9RHOB</name>
<evidence type="ECO:0000313" key="5">
    <source>
        <dbReference type="Proteomes" id="UP001428774"/>
    </source>
</evidence>
<organism evidence="4 5">
    <name type="scientific">Ponticoccus litoralis</name>
    <dbReference type="NCBI Taxonomy" id="422297"/>
    <lineage>
        <taxon>Bacteria</taxon>
        <taxon>Pseudomonadati</taxon>
        <taxon>Pseudomonadota</taxon>
        <taxon>Alphaproteobacteria</taxon>
        <taxon>Rhodobacterales</taxon>
        <taxon>Roseobacteraceae</taxon>
        <taxon>Ponticoccus</taxon>
    </lineage>
</organism>
<dbReference type="Gene3D" id="2.40.30.170">
    <property type="match status" value="1"/>
</dbReference>
<evidence type="ECO:0000256" key="1">
    <source>
        <dbReference type="ARBA" id="ARBA00009477"/>
    </source>
</evidence>
<feature type="domain" description="CusB-like beta-barrel" evidence="3">
    <location>
        <begin position="527"/>
        <end position="596"/>
    </location>
</feature>
<dbReference type="PANTHER" id="PTHR30469">
    <property type="entry name" value="MULTIDRUG RESISTANCE PROTEIN MDTA"/>
    <property type="match status" value="1"/>
</dbReference>
<comment type="caution">
    <text evidence="4">The sequence shown here is derived from an EMBL/GenBank/DDBJ whole genome shotgun (WGS) entry which is preliminary data.</text>
</comment>
<dbReference type="Pfam" id="PF25954">
    <property type="entry name" value="Beta-barrel_RND_2"/>
    <property type="match status" value="1"/>
</dbReference>
<dbReference type="InterPro" id="IPR004090">
    <property type="entry name" value="Chemotax_Me-accpt_rcpt"/>
</dbReference>
<comment type="similarity">
    <text evidence="1">Belongs to the membrane fusion protein (MFP) (TC 8.A.1) family.</text>
</comment>
<evidence type="ECO:0000259" key="3">
    <source>
        <dbReference type="Pfam" id="PF25954"/>
    </source>
</evidence>
<dbReference type="PANTHER" id="PTHR30469:SF29">
    <property type="entry name" value="BLR2860 PROTEIN"/>
    <property type="match status" value="1"/>
</dbReference>
<evidence type="ECO:0000313" key="4">
    <source>
        <dbReference type="EMBL" id="MEN9062308.1"/>
    </source>
</evidence>
<sequence length="676" mass="69334">MRIVSLITALIVAVVLYGLVMERDRLLGFARDNTPAALAGADTPEPEDPAAEPAAAVAETPADTLPEGTVRVMAHRSVAQVVDSAVVLRGETEALREVEVRAETSGKVVSEPLRRGALVEAGQLLCKIDPGTRQVSLREATARLAEAGARLPESKARLAEAEAALPAARARILEAEAAVPATQAQLSQARAGVPAAAARLTEAKARVPESEAYLAEAKARVPEVEARLEEAESRVPEAEARLAEAQAAVPAAQSRLKEAQAAVPAARAALAEAEARVPEAEARVLEAEARVKEADINLKAAQSLARDGFAAQTRLAASEAAFEAAGAGVQAAQLGLKSAASGIEAAKSQVQGALAGVETAKSQVETAKAAVQSAQSGIRNAKAGVIAAKAQIQNAKAGVQAAQSQIQNAKAGVQSATSDVEGASAAVESALSGVEGAKAAVISAKSQLEGAAAAVQSAKTGEESALSAIQAAEAAIASAEKEIERLSIHAPFAGLLETDTAELGALMQPGSACATVIQLNPVKIVGYVAESDVARVDHGAQAGARLVSGREVAGKVTFVSRSADPLTRTFRVEILVDNEDLSIRDGQTAEIAIAAEGAPAHLLAQSSLTLDDDDRLGVRSVSPEETVAFLPVTLLRDTREGVWVTGLPDTVDVITLGQEYVTDGVPVAPSFEEIIQ</sequence>
<dbReference type="SUPFAM" id="SSF57997">
    <property type="entry name" value="Tropomyosin"/>
    <property type="match status" value="2"/>
</dbReference>
<feature type="coiled-coil region" evidence="2">
    <location>
        <begin position="392"/>
        <end position="419"/>
    </location>
</feature>
<proteinExistence type="inferred from homology"/>
<feature type="coiled-coil region" evidence="2">
    <location>
        <begin position="144"/>
        <end position="178"/>
    </location>
</feature>
<dbReference type="GO" id="GO:0007165">
    <property type="term" value="P:signal transduction"/>
    <property type="evidence" value="ECO:0007669"/>
    <property type="project" value="InterPro"/>
</dbReference>
<feature type="coiled-coil region" evidence="2">
    <location>
        <begin position="214"/>
        <end position="304"/>
    </location>
</feature>
<protein>
    <submittedName>
        <fullName evidence="4">Efflux RND transporter periplasmic adaptor subunit</fullName>
    </submittedName>
</protein>
<dbReference type="GO" id="GO:1990281">
    <property type="term" value="C:efflux pump complex"/>
    <property type="evidence" value="ECO:0007669"/>
    <property type="project" value="TreeGrafter"/>
</dbReference>
<gene>
    <name evidence="4" type="ORF">ABFB10_16225</name>
</gene>
<dbReference type="NCBIfam" id="TIGR01730">
    <property type="entry name" value="RND_mfp"/>
    <property type="match status" value="1"/>
</dbReference>
<dbReference type="Gene3D" id="1.10.287.620">
    <property type="entry name" value="Helix Hairpins"/>
    <property type="match status" value="2"/>
</dbReference>